<evidence type="ECO:0000259" key="2">
    <source>
        <dbReference type="Pfam" id="PF12697"/>
    </source>
</evidence>
<feature type="chain" id="PRO_5045506769" evidence="1">
    <location>
        <begin position="19"/>
        <end position="242"/>
    </location>
</feature>
<evidence type="ECO:0000313" key="4">
    <source>
        <dbReference type="Proteomes" id="UP001281305"/>
    </source>
</evidence>
<dbReference type="Proteomes" id="UP001281305">
    <property type="component" value="Chromosome"/>
</dbReference>
<keyword evidence="4" id="KW-1185">Reference proteome</keyword>
<dbReference type="InterPro" id="IPR000073">
    <property type="entry name" value="AB_hydrolase_1"/>
</dbReference>
<dbReference type="GO" id="GO:0016787">
    <property type="term" value="F:hydrolase activity"/>
    <property type="evidence" value="ECO:0007669"/>
    <property type="project" value="UniProtKB-KW"/>
</dbReference>
<feature type="domain" description="AB hydrolase-1" evidence="2">
    <location>
        <begin position="21"/>
        <end position="160"/>
    </location>
</feature>
<keyword evidence="1" id="KW-0732">Signal</keyword>
<name>A0ABZ2TJS9_9RHOB</name>
<dbReference type="Pfam" id="PF12697">
    <property type="entry name" value="Abhydrolase_6"/>
    <property type="match status" value="1"/>
</dbReference>
<reference evidence="3 4" key="1">
    <citation type="submission" date="2024-02" db="EMBL/GenBank/DDBJ databases">
        <title>Roseovarius strain W115 nov., isolated from a marine algae.</title>
        <authorList>
            <person name="Lee M.W."/>
            <person name="Lee J.K."/>
            <person name="Kim J.M."/>
            <person name="Choi D.G."/>
            <person name="Baek J.H."/>
            <person name="Bayburt H."/>
            <person name="Jung J.J."/>
            <person name="Han D.M."/>
            <person name="Jeon C.O."/>
        </authorList>
    </citation>
    <scope>NUCLEOTIDE SEQUENCE [LARGE SCALE GENOMIC DNA]</scope>
    <source>
        <strain evidence="3 4">W115</strain>
    </source>
</reference>
<evidence type="ECO:0000313" key="3">
    <source>
        <dbReference type="EMBL" id="WYK20000.1"/>
    </source>
</evidence>
<accession>A0ABZ2TJS9</accession>
<sequence length="242" mass="26212">MKRILTVLALLLPAPAYADCVVLLHGLARTQASLLIMEEALQAEGYVTKSPSYASTSAEITRLADTTLPDAVAACEKDRIHFVTHSMGGILLRYWLAENRPDKMGHVVMLAPPNQGSEVVDQLGALELFEWLNGPAGQQLESGPEGFVASLPPVDYSLGVIAGTQSLNPFFSTLIEGPDDGKVSVDSTKVDGMADHIELPVSHTFMMNNAYVIAQVSEFLREGKFDPDLDLTDFLWGKPSEP</sequence>
<dbReference type="InterPro" id="IPR029058">
    <property type="entry name" value="AB_hydrolase_fold"/>
</dbReference>
<organism evidence="3 4">
    <name type="scientific">Roseovarius rhodophyticola</name>
    <dbReference type="NCBI Taxonomy" id="3080827"/>
    <lineage>
        <taxon>Bacteria</taxon>
        <taxon>Pseudomonadati</taxon>
        <taxon>Pseudomonadota</taxon>
        <taxon>Alphaproteobacteria</taxon>
        <taxon>Rhodobacterales</taxon>
        <taxon>Roseobacteraceae</taxon>
        <taxon>Roseovarius</taxon>
    </lineage>
</organism>
<dbReference type="SUPFAM" id="SSF53474">
    <property type="entry name" value="alpha/beta-Hydrolases"/>
    <property type="match status" value="1"/>
</dbReference>
<dbReference type="Gene3D" id="3.40.50.1820">
    <property type="entry name" value="alpha/beta hydrolase"/>
    <property type="match status" value="1"/>
</dbReference>
<evidence type="ECO:0000256" key="1">
    <source>
        <dbReference type="SAM" id="SignalP"/>
    </source>
</evidence>
<feature type="signal peptide" evidence="1">
    <location>
        <begin position="1"/>
        <end position="18"/>
    </location>
</feature>
<protein>
    <submittedName>
        <fullName evidence="3">Alpha/beta fold hydrolase</fullName>
    </submittedName>
</protein>
<dbReference type="PANTHER" id="PTHR37946">
    <property type="entry name" value="SLL1969 PROTEIN"/>
    <property type="match status" value="1"/>
</dbReference>
<gene>
    <name evidence="3" type="ORF">RZS32_004350</name>
</gene>
<proteinExistence type="predicted"/>
<dbReference type="EMBL" id="CP146606">
    <property type="protein sequence ID" value="WYK20000.1"/>
    <property type="molecule type" value="Genomic_DNA"/>
</dbReference>
<dbReference type="PANTHER" id="PTHR37946:SF1">
    <property type="entry name" value="SLL1969 PROTEIN"/>
    <property type="match status" value="1"/>
</dbReference>
<keyword evidence="3" id="KW-0378">Hydrolase</keyword>